<protein>
    <submittedName>
        <fullName evidence="14">Tafazzin</fullName>
    </submittedName>
</protein>
<dbReference type="GO" id="GO:0035965">
    <property type="term" value="P:cardiolipin acyl-chain remodeling"/>
    <property type="evidence" value="ECO:0007669"/>
    <property type="project" value="TreeGrafter"/>
</dbReference>
<feature type="domain" description="Phospholipid/glycerol acyltransferase" evidence="13">
    <location>
        <begin position="64"/>
        <end position="249"/>
    </location>
</feature>
<dbReference type="PANTHER" id="PTHR12497:SF0">
    <property type="entry name" value="TAFAZZIN"/>
    <property type="match status" value="1"/>
</dbReference>
<dbReference type="HOGENOM" id="CLU_340959_0_0_1"/>
<evidence type="ECO:0000259" key="13">
    <source>
        <dbReference type="SMART" id="SM00563"/>
    </source>
</evidence>
<feature type="region of interest" description="Disordered" evidence="12">
    <location>
        <begin position="351"/>
        <end position="373"/>
    </location>
</feature>
<evidence type="ECO:0000256" key="11">
    <source>
        <dbReference type="ARBA" id="ARBA00047906"/>
    </source>
</evidence>
<keyword evidence="8" id="KW-0472">Membrane</keyword>
<dbReference type="GO" id="GO:0005743">
    <property type="term" value="C:mitochondrial inner membrane"/>
    <property type="evidence" value="ECO:0007669"/>
    <property type="project" value="UniProtKB-SubCell"/>
</dbReference>
<feature type="region of interest" description="Disordered" evidence="12">
    <location>
        <begin position="386"/>
        <end position="414"/>
    </location>
</feature>
<evidence type="ECO:0000256" key="8">
    <source>
        <dbReference type="ARBA" id="ARBA00023136"/>
    </source>
</evidence>
<dbReference type="GO" id="GO:0047184">
    <property type="term" value="F:1-acylglycerophosphocholine O-acyltransferase activity"/>
    <property type="evidence" value="ECO:0007669"/>
    <property type="project" value="TreeGrafter"/>
</dbReference>
<dbReference type="RefSeq" id="XP_002479595.1">
    <property type="nucleotide sequence ID" value="XM_002479550.1"/>
</dbReference>
<feature type="compositionally biased region" description="Low complexity" evidence="12">
    <location>
        <begin position="659"/>
        <end position="672"/>
    </location>
</feature>
<dbReference type="OrthoDB" id="193467at2759"/>
<dbReference type="SUPFAM" id="SSF52047">
    <property type="entry name" value="RNI-like"/>
    <property type="match status" value="1"/>
</dbReference>
<evidence type="ECO:0000256" key="1">
    <source>
        <dbReference type="ARBA" id="ARBA00004137"/>
    </source>
</evidence>
<dbReference type="InterPro" id="IPR002123">
    <property type="entry name" value="Plipid/glycerol_acylTrfase"/>
</dbReference>
<evidence type="ECO:0000256" key="5">
    <source>
        <dbReference type="ARBA" id="ARBA00022792"/>
    </source>
</evidence>
<dbReference type="GO" id="GO:0005741">
    <property type="term" value="C:mitochondrial outer membrane"/>
    <property type="evidence" value="ECO:0007669"/>
    <property type="project" value="UniProtKB-SubCell"/>
</dbReference>
<evidence type="ECO:0000313" key="15">
    <source>
        <dbReference type="Proteomes" id="UP000001745"/>
    </source>
</evidence>
<keyword evidence="4" id="KW-1000">Mitochondrion outer membrane</keyword>
<keyword evidence="15" id="KW-1185">Reference proteome</keyword>
<dbReference type="AlphaFoldDB" id="B8M4G6"/>
<dbReference type="SUPFAM" id="SSF69593">
    <property type="entry name" value="Glycerol-3-phosphate (1)-acyltransferase"/>
    <property type="match status" value="1"/>
</dbReference>
<dbReference type="CDD" id="cd07989">
    <property type="entry name" value="LPLAT_AGPAT-like"/>
    <property type="match status" value="1"/>
</dbReference>
<feature type="compositionally biased region" description="Basic and acidic residues" evidence="12">
    <location>
        <begin position="364"/>
        <end position="373"/>
    </location>
</feature>
<dbReference type="EMBL" id="EQ962654">
    <property type="protein sequence ID" value="EED19161.1"/>
    <property type="molecule type" value="Genomic_DNA"/>
</dbReference>
<evidence type="ECO:0000256" key="2">
    <source>
        <dbReference type="ARBA" id="ARBA00010524"/>
    </source>
</evidence>
<feature type="compositionally biased region" description="Polar residues" evidence="12">
    <location>
        <begin position="386"/>
        <end position="404"/>
    </location>
</feature>
<evidence type="ECO:0000256" key="9">
    <source>
        <dbReference type="ARBA" id="ARBA00023315"/>
    </source>
</evidence>
<evidence type="ECO:0000256" key="7">
    <source>
        <dbReference type="ARBA" id="ARBA00023128"/>
    </source>
</evidence>
<keyword evidence="6" id="KW-0443">Lipid metabolism</keyword>
<dbReference type="VEuPathDB" id="FungiDB:TSTA_024830"/>
<keyword evidence="9" id="KW-0012">Acyltransferase</keyword>
<keyword evidence="7" id="KW-0496">Mitochondrion</keyword>
<evidence type="ECO:0000256" key="3">
    <source>
        <dbReference type="ARBA" id="ARBA00022679"/>
    </source>
</evidence>
<keyword evidence="5" id="KW-0999">Mitochondrion inner membrane</keyword>
<comment type="subcellular location">
    <subcellularLocation>
        <location evidence="1">Mitochondrion inner membrane</location>
        <topology evidence="1">Peripheral membrane protein</topology>
        <orientation evidence="1">Intermembrane side</orientation>
    </subcellularLocation>
    <subcellularLocation>
        <location evidence="10">Mitochondrion outer membrane</location>
        <topology evidence="10">Peripheral membrane protein</topology>
        <orientation evidence="10">Intermembrane side</orientation>
    </subcellularLocation>
</comment>
<dbReference type="PANTHER" id="PTHR12497">
    <property type="entry name" value="TAZ PROTEIN TAFAZZIN"/>
    <property type="match status" value="1"/>
</dbReference>
<feature type="compositionally biased region" description="Low complexity" evidence="12">
    <location>
        <begin position="405"/>
        <end position="414"/>
    </location>
</feature>
<dbReference type="InterPro" id="IPR000872">
    <property type="entry name" value="Tafazzin"/>
</dbReference>
<organism evidence="14 15">
    <name type="scientific">Talaromyces stipitatus (strain ATCC 10500 / CBS 375.48 / QM 6759 / NRRL 1006)</name>
    <name type="common">Penicillium stipitatum</name>
    <dbReference type="NCBI Taxonomy" id="441959"/>
    <lineage>
        <taxon>Eukaryota</taxon>
        <taxon>Fungi</taxon>
        <taxon>Dikarya</taxon>
        <taxon>Ascomycota</taxon>
        <taxon>Pezizomycotina</taxon>
        <taxon>Eurotiomycetes</taxon>
        <taxon>Eurotiomycetidae</taxon>
        <taxon>Eurotiales</taxon>
        <taxon>Trichocomaceae</taxon>
        <taxon>Talaromyces</taxon>
        <taxon>Talaromyces sect. Talaromyces</taxon>
    </lineage>
</organism>
<evidence type="ECO:0000256" key="12">
    <source>
        <dbReference type="SAM" id="MobiDB-lite"/>
    </source>
</evidence>
<dbReference type="eggNOG" id="KOG2847">
    <property type="taxonomic scope" value="Eukaryota"/>
</dbReference>
<evidence type="ECO:0000256" key="4">
    <source>
        <dbReference type="ARBA" id="ARBA00022787"/>
    </source>
</evidence>
<dbReference type="OMA" id="FSMPKKH"/>
<dbReference type="SMART" id="SM00563">
    <property type="entry name" value="PlsC"/>
    <property type="match status" value="1"/>
</dbReference>
<dbReference type="Pfam" id="PF01553">
    <property type="entry name" value="Acyltransferase"/>
    <property type="match status" value="1"/>
</dbReference>
<evidence type="ECO:0000256" key="6">
    <source>
        <dbReference type="ARBA" id="ARBA00023098"/>
    </source>
</evidence>
<dbReference type="STRING" id="441959.B8M4G6"/>
<comment type="similarity">
    <text evidence="2">Belongs to the taffazin family.</text>
</comment>
<evidence type="ECO:0000313" key="14">
    <source>
        <dbReference type="EMBL" id="EED19161.1"/>
    </source>
</evidence>
<dbReference type="PhylomeDB" id="B8M4G6"/>
<accession>B8M4G6</accession>
<gene>
    <name evidence="14" type="ORF">TSTA_024830</name>
</gene>
<feature type="region of interest" description="Disordered" evidence="12">
    <location>
        <begin position="426"/>
        <end position="499"/>
    </location>
</feature>
<dbReference type="InParanoid" id="B8M4G6"/>
<dbReference type="Proteomes" id="UP000001745">
    <property type="component" value="Unassembled WGS sequence"/>
</dbReference>
<feature type="compositionally biased region" description="Polar residues" evidence="12">
    <location>
        <begin position="428"/>
        <end position="448"/>
    </location>
</feature>
<proteinExistence type="inferred from homology"/>
<dbReference type="GO" id="GO:0007007">
    <property type="term" value="P:inner mitochondrial membrane organization"/>
    <property type="evidence" value="ECO:0007669"/>
    <property type="project" value="TreeGrafter"/>
</dbReference>
<sequence length="944" mass="106624">MSLGATTERPSAWWRACSSMTMFQVGALCRSFLLGLNKLEVNGLEQFTELLDSRRDPSKRTRGLITVSNHISVMDDPLMWGALPFKYHFNLPSYNRRWGFGSHDICWATRAGGAFFTLGQVLPTHRLAYSPYGGLFQPTMTQGIRLLSKGPFPADPHFANIERQRWSLRNVCVDPFSDLPTAYTTTGEDSIMAPSSYACNSYSWVHIFPEGMIHQSPKKVMRYFKWGVSRLILESSECPDVVPIWIEGTDEVMHENRGFPRFLPRVFKRVSITFGDKVDREAVFGDLRRRWQQLKEKAAKRNASVAQLPLGVLNEELMYGEEAVELRKECTRKVRDLVVALRRSRGLSDEDPKASLAETWAQEGPKREGKMNDESWYNKYSSIKPASTVHPSLESSTTKRQYGNSSRSGSETTSSVNDLIHHLRRTQVAGTSNDSPSNTSRALTQRSLHPSLRNILDIPETPPPRRRSNARPVGGRLFRRTPGPPPPSSWLQTQAPRNETDEVRGISVGHNQVIYRLERLPGVKFPPKDGLQHAVLKSMAVNWPWHLEYDNEFLLEIPSRLKLLLLSYIATHMSRSDTTSSANILNYFFSSPEAASGDEVGYVTRLDLSGAVGNWISMKLLSKQLLLPRKEKSTPVIKREEAVPASWDDSEDSTEAADAHSVSSPSSPLFKSPSQVLRFPNLKYLSLAHPKRTAANWGSLLNLLSHISTLTHLSLAHWPIPTLTPNLINERVKHPTIRSVSFAAGGTDSYSIDENNWVEAVNILRRLSRATYCLKWLDLEGCGEWFGALSWDGRTLHDDEPFQTLASAWNGSWRDIEWIGLGPGWIPSENIDADDSTISFLPLAASRHSPASQPRGAQVRISDNDLTSMLTEQDLRDAEIAREKQRRVNEWKAYEETLRKARRVEKHIHRVRREGGGKWIHFSFGVDGLEERKALDNVLTKIDS</sequence>
<keyword evidence="3" id="KW-0808">Transferase</keyword>
<name>B8M4G6_TALSN</name>
<feature type="region of interest" description="Disordered" evidence="12">
    <location>
        <begin position="637"/>
        <end position="672"/>
    </location>
</feature>
<dbReference type="PRINTS" id="PR00979">
    <property type="entry name" value="TAFAZZIN"/>
</dbReference>
<evidence type="ECO:0000256" key="10">
    <source>
        <dbReference type="ARBA" id="ARBA00024323"/>
    </source>
</evidence>
<reference evidence="15" key="1">
    <citation type="journal article" date="2015" name="Genome Announc.">
        <title>Genome sequence of the AIDS-associated pathogen Penicillium marneffei (ATCC18224) and its near taxonomic relative Talaromyces stipitatus (ATCC10500).</title>
        <authorList>
            <person name="Nierman W.C."/>
            <person name="Fedorova-Abrams N.D."/>
            <person name="Andrianopoulos A."/>
        </authorList>
    </citation>
    <scope>NUCLEOTIDE SEQUENCE [LARGE SCALE GENOMIC DNA]</scope>
    <source>
        <strain evidence="15">ATCC 10500 / CBS 375.48 / QM 6759 / NRRL 1006</strain>
    </source>
</reference>
<comment type="catalytic activity">
    <reaction evidence="11">
        <text>1'-[1,2-diacyl-sn-glycero-3-phospho],3'-[1-acyl-sn-glycero-3-phospho]-glycerol + a 1,2-diacyl-sn-glycero-3-phosphocholine = a cardiolipin + a 1-acyl-sn-glycero-3-phosphocholine</text>
        <dbReference type="Rhea" id="RHEA:33731"/>
        <dbReference type="ChEBI" id="CHEBI:57643"/>
        <dbReference type="ChEBI" id="CHEBI:58168"/>
        <dbReference type="ChEBI" id="CHEBI:62237"/>
        <dbReference type="ChEBI" id="CHEBI:64743"/>
    </reaction>
    <physiologicalReaction direction="left-to-right" evidence="11">
        <dbReference type="Rhea" id="RHEA:33732"/>
    </physiologicalReaction>
    <physiologicalReaction direction="right-to-left" evidence="11">
        <dbReference type="Rhea" id="RHEA:33733"/>
    </physiologicalReaction>
</comment>
<dbReference type="GeneID" id="8106700"/>